<dbReference type="AlphaFoldDB" id="A0A330LB91"/>
<evidence type="ECO:0000256" key="2">
    <source>
        <dbReference type="ARBA" id="ARBA00023277"/>
    </source>
</evidence>
<dbReference type="Proteomes" id="UP000248168">
    <property type="component" value="Unassembled WGS sequence"/>
</dbReference>
<dbReference type="Pfam" id="PF24793">
    <property type="entry name" value="GINT1_N"/>
    <property type="match status" value="1"/>
</dbReference>
<evidence type="ECO:0000259" key="3">
    <source>
        <dbReference type="Pfam" id="PF24793"/>
    </source>
</evidence>
<proteinExistence type="predicted"/>
<keyword evidence="1" id="KW-0624">Polysaccharide degradation</keyword>
<protein>
    <recommendedName>
        <fullName evidence="3">Glucosamine inositolphosphorylceramide transferase 1 N-terminal domain-containing protein</fullName>
    </recommendedName>
</protein>
<evidence type="ECO:0000313" key="5">
    <source>
        <dbReference type="Proteomes" id="UP000248168"/>
    </source>
</evidence>
<dbReference type="GO" id="GO:0045493">
    <property type="term" value="P:xylan catabolic process"/>
    <property type="evidence" value="ECO:0007669"/>
    <property type="project" value="UniProtKB-KW"/>
</dbReference>
<dbReference type="InterPro" id="IPR023296">
    <property type="entry name" value="Glyco_hydro_beta-prop_sf"/>
</dbReference>
<gene>
    <name evidence="4" type="ORF">NITLEN_50212</name>
</gene>
<reference evidence="5" key="1">
    <citation type="submission" date="2018-04" db="EMBL/GenBank/DDBJ databases">
        <authorList>
            <person name="Lucker S."/>
            <person name="Sakoula D."/>
        </authorList>
    </citation>
    <scope>NUCLEOTIDE SEQUENCE [LARGE SCALE GENOMIC DNA]</scope>
</reference>
<dbReference type="PANTHER" id="PTHR43772:SF2">
    <property type="entry name" value="PUTATIVE (AFU_ORTHOLOGUE AFUA_2G04480)-RELATED"/>
    <property type="match status" value="1"/>
</dbReference>
<dbReference type="SUPFAM" id="SSF75005">
    <property type="entry name" value="Arabinanase/levansucrase/invertase"/>
    <property type="match status" value="1"/>
</dbReference>
<dbReference type="PANTHER" id="PTHR43772">
    <property type="entry name" value="ENDO-1,4-BETA-XYLANASE"/>
    <property type="match status" value="1"/>
</dbReference>
<feature type="domain" description="Glucosamine inositolphosphorylceramide transferase 1 N-terminal" evidence="3">
    <location>
        <begin position="46"/>
        <end position="322"/>
    </location>
</feature>
<accession>A0A330LB91</accession>
<dbReference type="EMBL" id="OUNR01000018">
    <property type="protein sequence ID" value="SPP66172.1"/>
    <property type="molecule type" value="Genomic_DNA"/>
</dbReference>
<dbReference type="Gene3D" id="2.115.10.20">
    <property type="entry name" value="Glycosyl hydrolase domain, family 43"/>
    <property type="match status" value="1"/>
</dbReference>
<name>A0A330LB91_9BACT</name>
<keyword evidence="1" id="KW-0858">Xylan degradation</keyword>
<keyword evidence="2" id="KW-0119">Carbohydrate metabolism</keyword>
<dbReference type="InParanoid" id="A0A330LB91"/>
<dbReference type="InterPro" id="IPR056442">
    <property type="entry name" value="GINT1_N"/>
</dbReference>
<dbReference type="InterPro" id="IPR052176">
    <property type="entry name" value="Glycosyl_Hydrlase_43_Enz"/>
</dbReference>
<organism evidence="4 5">
    <name type="scientific">Nitrospira lenta</name>
    <dbReference type="NCBI Taxonomy" id="1436998"/>
    <lineage>
        <taxon>Bacteria</taxon>
        <taxon>Pseudomonadati</taxon>
        <taxon>Nitrospirota</taxon>
        <taxon>Nitrospiria</taxon>
        <taxon>Nitrospirales</taxon>
        <taxon>Nitrospiraceae</taxon>
        <taxon>Nitrospira</taxon>
    </lineage>
</organism>
<evidence type="ECO:0000313" key="4">
    <source>
        <dbReference type="EMBL" id="SPP66172.1"/>
    </source>
</evidence>
<evidence type="ECO:0000256" key="1">
    <source>
        <dbReference type="ARBA" id="ARBA00022651"/>
    </source>
</evidence>
<sequence>MVPEHAECTKRKRRKRMRRLKTSFKDLVSRLTRSGNHLLFEAEHFEHLWSIGIYTGTSPLALAPVPGLTQPVLTRDDVTDVCALMVADPFMINAGGMWYMFFELYNRASHGEIGYATSLDGLTWTYQRVVLAEPFHLSYPYVFEWAGEYYMIPESHLTGEVRLYRARRFPDQWEQAGVLLKGHAYSDSSIIRHEGRWWMWTESSQGRFDTLRLYMAEELLGPWEAHPRNPIIELNAQRARPAGRVIQVGARLIRFSQNCYPTYGVDVRAFEITELSPTAYQSEATSDGPVLGPSGSGWNKCGMHHIDAHLQEDGQWLACVDGWTAVPSLLENLKPMR</sequence>
<keyword evidence="5" id="KW-1185">Reference proteome</keyword>